<protein>
    <recommendedName>
        <fullName evidence="8">Probable membrane transporter protein</fullName>
    </recommendedName>
</protein>
<keyword evidence="7 8" id="KW-0472">Membrane</keyword>
<proteinExistence type="inferred from homology"/>
<keyword evidence="5 8" id="KW-0812">Transmembrane</keyword>
<evidence type="ECO:0000256" key="8">
    <source>
        <dbReference type="RuleBase" id="RU363041"/>
    </source>
</evidence>
<organism evidence="9 10">
    <name type="scientific">Chengkuizengella axinellae</name>
    <dbReference type="NCBI Taxonomy" id="3064388"/>
    <lineage>
        <taxon>Bacteria</taxon>
        <taxon>Bacillati</taxon>
        <taxon>Bacillota</taxon>
        <taxon>Bacilli</taxon>
        <taxon>Bacillales</taxon>
        <taxon>Paenibacillaceae</taxon>
        <taxon>Chengkuizengella</taxon>
    </lineage>
</organism>
<feature type="transmembrane region" description="Helical" evidence="8">
    <location>
        <begin position="101"/>
        <end position="119"/>
    </location>
</feature>
<keyword evidence="10" id="KW-1185">Reference proteome</keyword>
<dbReference type="EMBL" id="JAVAMP010000018">
    <property type="protein sequence ID" value="MDP5276756.1"/>
    <property type="molecule type" value="Genomic_DNA"/>
</dbReference>
<evidence type="ECO:0000313" key="10">
    <source>
        <dbReference type="Proteomes" id="UP001231941"/>
    </source>
</evidence>
<feature type="transmembrane region" description="Helical" evidence="8">
    <location>
        <begin position="7"/>
        <end position="33"/>
    </location>
</feature>
<comment type="subcellular location">
    <subcellularLocation>
        <location evidence="1 8">Cell membrane</location>
        <topology evidence="1 8">Multi-pass membrane protein</topology>
    </subcellularLocation>
</comment>
<evidence type="ECO:0000256" key="7">
    <source>
        <dbReference type="ARBA" id="ARBA00023136"/>
    </source>
</evidence>
<evidence type="ECO:0000256" key="4">
    <source>
        <dbReference type="ARBA" id="ARBA00022475"/>
    </source>
</evidence>
<evidence type="ECO:0000313" key="9">
    <source>
        <dbReference type="EMBL" id="MDP5276756.1"/>
    </source>
</evidence>
<feature type="transmembrane region" description="Helical" evidence="8">
    <location>
        <begin position="45"/>
        <end position="66"/>
    </location>
</feature>
<dbReference type="PANTHER" id="PTHR30269">
    <property type="entry name" value="TRANSMEMBRANE PROTEIN YFCA"/>
    <property type="match status" value="1"/>
</dbReference>
<comment type="caution">
    <text evidence="9">The sequence shown here is derived from an EMBL/GenBank/DDBJ whole genome shotgun (WGS) entry which is preliminary data.</text>
</comment>
<dbReference type="RefSeq" id="WP_305994064.1">
    <property type="nucleotide sequence ID" value="NZ_JAVAMP010000018.1"/>
</dbReference>
<evidence type="ECO:0000256" key="5">
    <source>
        <dbReference type="ARBA" id="ARBA00022692"/>
    </source>
</evidence>
<dbReference type="InterPro" id="IPR002781">
    <property type="entry name" value="TM_pro_TauE-like"/>
</dbReference>
<dbReference type="Proteomes" id="UP001231941">
    <property type="component" value="Unassembled WGS sequence"/>
</dbReference>
<feature type="transmembrane region" description="Helical" evidence="8">
    <location>
        <begin position="230"/>
        <end position="248"/>
    </location>
</feature>
<dbReference type="Pfam" id="PF01925">
    <property type="entry name" value="TauE"/>
    <property type="match status" value="1"/>
</dbReference>
<evidence type="ECO:0000256" key="2">
    <source>
        <dbReference type="ARBA" id="ARBA00009142"/>
    </source>
</evidence>
<evidence type="ECO:0000256" key="6">
    <source>
        <dbReference type="ARBA" id="ARBA00022989"/>
    </source>
</evidence>
<keyword evidence="4 8" id="KW-1003">Cell membrane</keyword>
<reference evidence="9 10" key="1">
    <citation type="submission" date="2023-08" db="EMBL/GenBank/DDBJ databases">
        <authorList>
            <person name="Park J.-S."/>
        </authorList>
    </citation>
    <scope>NUCLEOTIDE SEQUENCE [LARGE SCALE GENOMIC DNA]</scope>
    <source>
        <strain evidence="9 10">2205SS18-9</strain>
    </source>
</reference>
<dbReference type="InterPro" id="IPR052017">
    <property type="entry name" value="TSUP"/>
</dbReference>
<keyword evidence="3" id="KW-0813">Transport</keyword>
<evidence type="ECO:0000256" key="3">
    <source>
        <dbReference type="ARBA" id="ARBA00022448"/>
    </source>
</evidence>
<gene>
    <name evidence="9" type="ORF">Q5Y73_21930</name>
</gene>
<evidence type="ECO:0000256" key="1">
    <source>
        <dbReference type="ARBA" id="ARBA00004651"/>
    </source>
</evidence>
<dbReference type="PANTHER" id="PTHR30269:SF0">
    <property type="entry name" value="MEMBRANE TRANSPORTER PROTEIN YFCA-RELATED"/>
    <property type="match status" value="1"/>
</dbReference>
<comment type="similarity">
    <text evidence="2 8">Belongs to the 4-toluene sulfonate uptake permease (TSUP) (TC 2.A.102) family.</text>
</comment>
<name>A0ABT9J568_9BACL</name>
<keyword evidence="6 8" id="KW-1133">Transmembrane helix</keyword>
<sequence length="252" mass="27362">MEFGIEIILLLFIVAIIAGWVDTIAGGGGLITIPSMILAGLPPSTALATNKLQGSSGTFISTMFFLKKGAIDLKSMRLSILMTFLGSILGGWLLLQMNADNLQMILPFMLVFIGIYFLFSPNIDNKDRPMRMKLSLFSFLIAPLLGFYDGFFGPGTGSLIAMAFIALCGYSSSKATANAKLLNFTSNFSALIYFIFFGHIAWIIGLVMMLGQIIGSFIGAKMVLDKGASIIKPVVITVCFIMAIQVFWRNFG</sequence>
<feature type="transmembrane region" description="Helical" evidence="8">
    <location>
        <begin position="78"/>
        <end position="95"/>
    </location>
</feature>
<feature type="transmembrane region" description="Helical" evidence="8">
    <location>
        <begin position="191"/>
        <end position="218"/>
    </location>
</feature>
<accession>A0ABT9J568</accession>
<feature type="transmembrane region" description="Helical" evidence="8">
    <location>
        <begin position="154"/>
        <end position="170"/>
    </location>
</feature>